<dbReference type="Pfam" id="PF07707">
    <property type="entry name" value="BACK"/>
    <property type="match status" value="1"/>
</dbReference>
<dbReference type="PROSITE" id="PS51886">
    <property type="entry name" value="TLDC"/>
    <property type="match status" value="1"/>
</dbReference>
<gene>
    <name evidence="3" type="ORF">FWILDA_LOCUS5299</name>
</gene>
<dbReference type="EMBL" id="CAMKVN010000873">
    <property type="protein sequence ID" value="CAI2171880.1"/>
    <property type="molecule type" value="Genomic_DNA"/>
</dbReference>
<dbReference type="Pfam" id="PF00651">
    <property type="entry name" value="BTB"/>
    <property type="match status" value="1"/>
</dbReference>
<comment type="caution">
    <text evidence="3">The sequence shown here is derived from an EMBL/GenBank/DDBJ whole genome shotgun (WGS) entry which is preliminary data.</text>
</comment>
<dbReference type="SUPFAM" id="SSF54695">
    <property type="entry name" value="POZ domain"/>
    <property type="match status" value="1"/>
</dbReference>
<dbReference type="PANTHER" id="PTHR24410">
    <property type="entry name" value="HL07962P-RELATED"/>
    <property type="match status" value="1"/>
</dbReference>
<dbReference type="CDD" id="cd18186">
    <property type="entry name" value="BTB_POZ_ZBTB_KLHL-like"/>
    <property type="match status" value="1"/>
</dbReference>
<evidence type="ECO:0000259" key="1">
    <source>
        <dbReference type="PROSITE" id="PS50097"/>
    </source>
</evidence>
<name>A0A9W4WM75_9GLOM</name>
<accession>A0A9W4WM75</accession>
<dbReference type="InterPro" id="IPR006571">
    <property type="entry name" value="TLDc_dom"/>
</dbReference>
<dbReference type="OrthoDB" id="298084at2759"/>
<organism evidence="3 4">
    <name type="scientific">Funneliformis geosporum</name>
    <dbReference type="NCBI Taxonomy" id="1117311"/>
    <lineage>
        <taxon>Eukaryota</taxon>
        <taxon>Fungi</taxon>
        <taxon>Fungi incertae sedis</taxon>
        <taxon>Mucoromycota</taxon>
        <taxon>Glomeromycotina</taxon>
        <taxon>Glomeromycetes</taxon>
        <taxon>Glomerales</taxon>
        <taxon>Glomeraceae</taxon>
        <taxon>Funneliformis</taxon>
    </lineage>
</organism>
<sequence length="432" mass="50421">MTSIFHSNLSKDLSLILNDADDFNVIIRVGEDQNVKEFYAHSVILRARSPYFKSELDLTEQLGEDVLELLVASDELMLEELLEHVQYYLIERKANWVQQNLVLVLHTVFNVDGFKKLQDYCLEFICLDSQLLVTLKEFQSLDRDILYSLLARDDLQIDEVVIWECLIRWGIEQTPGLGSENGDITKWNDENFEAFKKTLSQFIPLIRFVRMSSTDFFDKITPYKDIVPKHIYEEMMDFYDAGTFPKATNLLPRAGIIQIESNIMKYKQALIIANWIEKKDAKVTRSKNDSLYEFKLLFRGRRDGFDNISFRSRCNGQGRCLVLIKVDSSPKILGAFNPLGFKDNDIGQWYNTQHSFYFSFDNELDTQNMRISRVKTSCAFHEFRSHGLNFGNSFMVEDQILKIHKTNHYETDLNSTGSYQIREMEVLSVIIR</sequence>
<dbReference type="Gene3D" id="1.25.40.420">
    <property type="match status" value="1"/>
</dbReference>
<evidence type="ECO:0000259" key="2">
    <source>
        <dbReference type="PROSITE" id="PS51886"/>
    </source>
</evidence>
<reference evidence="3" key="1">
    <citation type="submission" date="2022-08" db="EMBL/GenBank/DDBJ databases">
        <authorList>
            <person name="Kallberg Y."/>
            <person name="Tangrot J."/>
            <person name="Rosling A."/>
        </authorList>
    </citation>
    <scope>NUCLEOTIDE SEQUENCE</scope>
    <source>
        <strain evidence="3">Wild A</strain>
    </source>
</reference>
<proteinExistence type="predicted"/>
<dbReference type="PROSITE" id="PS50097">
    <property type="entry name" value="BTB"/>
    <property type="match status" value="1"/>
</dbReference>
<evidence type="ECO:0000313" key="4">
    <source>
        <dbReference type="Proteomes" id="UP001153678"/>
    </source>
</evidence>
<dbReference type="InterPro" id="IPR011333">
    <property type="entry name" value="SKP1/BTB/POZ_sf"/>
</dbReference>
<keyword evidence="4" id="KW-1185">Reference proteome</keyword>
<feature type="domain" description="BTB" evidence="1">
    <location>
        <begin position="23"/>
        <end position="56"/>
    </location>
</feature>
<evidence type="ECO:0000313" key="3">
    <source>
        <dbReference type="EMBL" id="CAI2171880.1"/>
    </source>
</evidence>
<dbReference type="Gene3D" id="3.30.710.10">
    <property type="entry name" value="Potassium Channel Kv1.1, Chain A"/>
    <property type="match status" value="1"/>
</dbReference>
<feature type="domain" description="TLDc" evidence="2">
    <location>
        <begin position="262"/>
        <end position="430"/>
    </location>
</feature>
<dbReference type="InterPro" id="IPR051481">
    <property type="entry name" value="BTB-POZ/Galectin-3-binding"/>
</dbReference>
<dbReference type="Proteomes" id="UP001153678">
    <property type="component" value="Unassembled WGS sequence"/>
</dbReference>
<dbReference type="InterPro" id="IPR000210">
    <property type="entry name" value="BTB/POZ_dom"/>
</dbReference>
<dbReference type="AlphaFoldDB" id="A0A9W4WM75"/>
<dbReference type="InterPro" id="IPR011705">
    <property type="entry name" value="BACK"/>
</dbReference>
<dbReference type="Pfam" id="PF07534">
    <property type="entry name" value="TLD"/>
    <property type="match status" value="1"/>
</dbReference>
<dbReference type="PANTHER" id="PTHR24410:SF23">
    <property type="entry name" value="BTB DOMAIN-CONTAINING PROTEIN-RELATED"/>
    <property type="match status" value="1"/>
</dbReference>
<dbReference type="SMART" id="SM00875">
    <property type="entry name" value="BACK"/>
    <property type="match status" value="1"/>
</dbReference>
<protein>
    <submittedName>
        <fullName evidence="3">15302_t:CDS:1</fullName>
    </submittedName>
</protein>